<evidence type="ECO:0000256" key="1">
    <source>
        <dbReference type="ARBA" id="ARBA00004496"/>
    </source>
</evidence>
<dbReference type="SUPFAM" id="SSF52402">
    <property type="entry name" value="Adenine nucleotide alpha hydrolases-like"/>
    <property type="match status" value="2"/>
</dbReference>
<feature type="domain" description="UspA" evidence="5">
    <location>
        <begin position="157"/>
        <end position="316"/>
    </location>
</feature>
<keyword evidence="7" id="KW-1185">Reference proteome</keyword>
<comment type="similarity">
    <text evidence="2">Belongs to the universal stress protein A family.</text>
</comment>
<evidence type="ECO:0000259" key="5">
    <source>
        <dbReference type="Pfam" id="PF00582"/>
    </source>
</evidence>
<evidence type="ECO:0000256" key="3">
    <source>
        <dbReference type="ARBA" id="ARBA00022490"/>
    </source>
</evidence>
<evidence type="ECO:0000256" key="4">
    <source>
        <dbReference type="ARBA" id="ARBA00037131"/>
    </source>
</evidence>
<proteinExistence type="inferred from homology"/>
<keyword evidence="3" id="KW-0963">Cytoplasm</keyword>
<dbReference type="PANTHER" id="PTHR47892:SF1">
    <property type="entry name" value="UNIVERSAL STRESS PROTEIN E"/>
    <property type="match status" value="1"/>
</dbReference>
<gene>
    <name evidence="6" type="ORF">C1O25_21805</name>
</gene>
<comment type="subcellular location">
    <subcellularLocation>
        <location evidence="1">Cytoplasm</location>
    </subcellularLocation>
</comment>
<dbReference type="Pfam" id="PF00582">
    <property type="entry name" value="Usp"/>
    <property type="match status" value="2"/>
</dbReference>
<name>A0ABX4W6A2_VIBDI</name>
<dbReference type="Gene3D" id="3.40.50.12370">
    <property type="match status" value="1"/>
</dbReference>
<comment type="caution">
    <text evidence="6">The sequence shown here is derived from an EMBL/GenBank/DDBJ whole genome shotgun (WGS) entry which is preliminary data.</text>
</comment>
<dbReference type="EMBL" id="POSM01000056">
    <property type="protein sequence ID" value="PNH96300.1"/>
    <property type="molecule type" value="Genomic_DNA"/>
</dbReference>
<comment type="function">
    <text evidence="4">Required for resistance to DNA-damaging agents.</text>
</comment>
<evidence type="ECO:0000313" key="6">
    <source>
        <dbReference type="EMBL" id="PNH96300.1"/>
    </source>
</evidence>
<dbReference type="PRINTS" id="PR01438">
    <property type="entry name" value="UNVRSLSTRESS"/>
</dbReference>
<feature type="domain" description="UspA" evidence="5">
    <location>
        <begin position="11"/>
        <end position="149"/>
    </location>
</feature>
<sequence>MGVEVKVMKRFNNILSVINDKNPNKELILKSIEIAKSNQAKLTFISIVPIISAGIGMPPGGPISKDLQQHILSDSLSALHKTLSAYDGCYNFEVIVLAGDHCNEIIKRVITEKHDLLISLPFKKNILDHIFTSKDMHLFRKCPCPIMFVNDVEKLTFKRIIAAVDFDRFKDTHNDILSDEITSLASQIALMNFAHLHIVNIYNPRYFRIASNWADQPEKLEREMKDYEYKYAKQRMEELMERLKTNIGEEMYNQISIQTHLIFGSAEEQLPLFATKNHCDLLVMGTVARTGISGLLIGNTAEDILSQLKCSVLAIKPKGFVSPITIN</sequence>
<evidence type="ECO:0000313" key="7">
    <source>
        <dbReference type="Proteomes" id="UP000236547"/>
    </source>
</evidence>
<dbReference type="InterPro" id="IPR006016">
    <property type="entry name" value="UspA"/>
</dbReference>
<dbReference type="InterPro" id="IPR006015">
    <property type="entry name" value="Universal_stress_UspA"/>
</dbReference>
<evidence type="ECO:0000256" key="2">
    <source>
        <dbReference type="ARBA" id="ARBA00008791"/>
    </source>
</evidence>
<accession>A0ABX4W6A2</accession>
<protein>
    <submittedName>
        <fullName evidence="6">Universal stress protein UspA</fullName>
    </submittedName>
</protein>
<dbReference type="Proteomes" id="UP000236547">
    <property type="component" value="Unassembled WGS sequence"/>
</dbReference>
<reference evidence="6 7" key="1">
    <citation type="submission" date="2018-01" db="EMBL/GenBank/DDBJ databases">
        <title>Draft genome sequences of six Vibrio diazotrophicus strains isolated from deep-sea sediments of the Baltic Sea.</title>
        <authorList>
            <person name="Castillo D."/>
            <person name="Vandieken V."/>
            <person name="Chiang O."/>
            <person name="Middelboe M."/>
        </authorList>
    </citation>
    <scope>NUCLEOTIDE SEQUENCE [LARGE SCALE GENOMIC DNA]</scope>
    <source>
        <strain evidence="6 7">65.10M</strain>
    </source>
</reference>
<organism evidence="6 7">
    <name type="scientific">Vibrio diazotrophicus</name>
    <dbReference type="NCBI Taxonomy" id="685"/>
    <lineage>
        <taxon>Bacteria</taxon>
        <taxon>Pseudomonadati</taxon>
        <taxon>Pseudomonadota</taxon>
        <taxon>Gammaproteobacteria</taxon>
        <taxon>Vibrionales</taxon>
        <taxon>Vibrionaceae</taxon>
        <taxon>Vibrio</taxon>
    </lineage>
</organism>
<dbReference type="PANTHER" id="PTHR47892">
    <property type="entry name" value="UNIVERSAL STRESS PROTEIN E"/>
    <property type="match status" value="1"/>
</dbReference>